<feature type="compositionally biased region" description="Basic and acidic residues" evidence="1">
    <location>
        <begin position="35"/>
        <end position="44"/>
    </location>
</feature>
<dbReference type="GeneID" id="6369950"/>
<dbReference type="KEGG" id="vg:6369950"/>
<accession>B2ZYB2</accession>
<feature type="region of interest" description="Disordered" evidence="1">
    <location>
        <begin position="1"/>
        <end position="81"/>
    </location>
</feature>
<feature type="compositionally biased region" description="Basic and acidic residues" evidence="1">
    <location>
        <begin position="68"/>
        <end position="81"/>
    </location>
</feature>
<dbReference type="EMBL" id="AB366653">
    <property type="protein sequence ID" value="BAG41662.1"/>
    <property type="molecule type" value="Genomic_DNA"/>
</dbReference>
<protein>
    <submittedName>
        <fullName evidence="2">Uncharacterized protein</fullName>
    </submittedName>
</protein>
<evidence type="ECO:0000313" key="2">
    <source>
        <dbReference type="EMBL" id="BAG41662.1"/>
    </source>
</evidence>
<dbReference type="RefSeq" id="YP_001950092.1">
    <property type="nucleotide sequence ID" value="NC_010811.2"/>
</dbReference>
<evidence type="ECO:0000313" key="3">
    <source>
        <dbReference type="Proteomes" id="UP000001034"/>
    </source>
</evidence>
<sequence>MTEDQLMAKNKEPDHMSFTIDVSSKPTKKKLVSKQPKESRRQQMEDPEAVDAAQDALRRKRAKAKKKRLEEAKENIRKNAEKRSKDLLPALVEEPKQRKLSKFDKTAVTSIIGDDAETIQQLLEQEDTERATDLLNRRLIQTLIDLLPQLETGIRQSNGRYGVHSLNGTIQTIRELVIDLQARQDRGAVGMQIVESIIRPAFLDIATQIVTEYATVLSDMKELVPDGVYARVRQSQMDSRGRVANVINSKYEEIKAQTVQALQR</sequence>
<evidence type="ECO:0000256" key="1">
    <source>
        <dbReference type="SAM" id="MobiDB-lite"/>
    </source>
</evidence>
<dbReference type="Proteomes" id="UP000001034">
    <property type="component" value="Segment"/>
</dbReference>
<reference evidence="2 3" key="1">
    <citation type="journal article" date="2010" name="Virology">
        <title>A jumbo phage infecting the phytopathogen Ralstonia solanacearum defines a new lineage of the Myoviridae family.</title>
        <authorList>
            <person name="Yamada T."/>
            <person name="Satoh S."/>
            <person name="Ishikawa H."/>
            <person name="Fujiwara A."/>
            <person name="Kawasaki T."/>
            <person name="Fujie M."/>
            <person name="Ogata H."/>
        </authorList>
    </citation>
    <scope>NUCLEOTIDE SEQUENCE [LARGE SCALE GENOMIC DNA]</scope>
</reference>
<keyword evidence="3" id="KW-1185">Reference proteome</keyword>
<organism evidence="2 3">
    <name type="scientific">Ralstonia phage phiRSL1</name>
    <dbReference type="NCBI Taxonomy" id="1980924"/>
    <lineage>
        <taxon>Viruses</taxon>
        <taxon>Duplodnaviria</taxon>
        <taxon>Heunggongvirae</taxon>
        <taxon>Uroviricota</taxon>
        <taxon>Caudoviricetes</taxon>
        <taxon>Mieseafarmvirus</taxon>
        <taxon>Mieseafarmvirus RSL1</taxon>
    </lineage>
</organism>
<feature type="compositionally biased region" description="Basic residues" evidence="1">
    <location>
        <begin position="58"/>
        <end position="67"/>
    </location>
</feature>
<name>B2ZYB2_9CAUD</name>
<proteinExistence type="predicted"/>